<dbReference type="Proteomes" id="UP000225379">
    <property type="component" value="Unassembled WGS sequence"/>
</dbReference>
<gene>
    <name evidence="3" type="ORF">CRT60_11680</name>
</gene>
<dbReference type="PANTHER" id="PTHR30535:SF7">
    <property type="entry name" value="IRON(III) DICITRATE-BINDING PROTEIN"/>
    <property type="match status" value="1"/>
</dbReference>
<evidence type="ECO:0000313" key="4">
    <source>
        <dbReference type="Proteomes" id="UP000225379"/>
    </source>
</evidence>
<feature type="signal peptide" evidence="1">
    <location>
        <begin position="1"/>
        <end position="28"/>
    </location>
</feature>
<feature type="chain" id="PRO_5012089568" evidence="1">
    <location>
        <begin position="29"/>
        <end position="328"/>
    </location>
</feature>
<comment type="caution">
    <text evidence="3">The sequence shown here is derived from an EMBL/GenBank/DDBJ whole genome shotgun (WGS) entry which is preliminary data.</text>
</comment>
<reference evidence="4" key="1">
    <citation type="submission" date="2017-10" db="EMBL/GenBank/DDBJ databases">
        <authorList>
            <person name="Kravchenko I.K."/>
            <person name="Grouzdev D.S."/>
        </authorList>
    </citation>
    <scope>NUCLEOTIDE SEQUENCE [LARGE SCALE GENOMIC DNA]</scope>
    <source>
        <strain evidence="4">B2</strain>
    </source>
</reference>
<keyword evidence="4" id="KW-1185">Reference proteome</keyword>
<dbReference type="Gene3D" id="3.40.50.1980">
    <property type="entry name" value="Nitrogenase molybdenum iron protein domain"/>
    <property type="match status" value="2"/>
</dbReference>
<dbReference type="PANTHER" id="PTHR30535">
    <property type="entry name" value="VITAMIN B12-BINDING PROTEIN"/>
    <property type="match status" value="1"/>
</dbReference>
<protein>
    <submittedName>
        <fullName evidence="3">Iron complex transporter substrate-binding protein</fullName>
    </submittedName>
</protein>
<dbReference type="OrthoDB" id="9797850at2"/>
<dbReference type="SUPFAM" id="SSF53807">
    <property type="entry name" value="Helical backbone' metal receptor"/>
    <property type="match status" value="1"/>
</dbReference>
<dbReference type="InterPro" id="IPR050902">
    <property type="entry name" value="ABC_Transporter_SBP"/>
</dbReference>
<dbReference type="RefSeq" id="WP_098736592.1">
    <property type="nucleotide sequence ID" value="NZ_PDKW01000040.1"/>
</dbReference>
<dbReference type="PROSITE" id="PS50983">
    <property type="entry name" value="FE_B12_PBP"/>
    <property type="match status" value="1"/>
</dbReference>
<dbReference type="Pfam" id="PF01497">
    <property type="entry name" value="Peripla_BP_2"/>
    <property type="match status" value="1"/>
</dbReference>
<name>A0A2B8BGU4_9PROT</name>
<evidence type="ECO:0000259" key="2">
    <source>
        <dbReference type="PROSITE" id="PS50983"/>
    </source>
</evidence>
<evidence type="ECO:0000256" key="1">
    <source>
        <dbReference type="SAM" id="SignalP"/>
    </source>
</evidence>
<sequence>MRRFLRGVPPFAPVFAFALALQAGGALAQSYPVEVANCFETARFAAAPKRPMVHDTNMTQTMLDLGLADRLVAVSGIEGVEHRLVAPPGVVAALPRLPDRAPTLEAVLSVNPDFLFAGWSYGFSEARGLTPARLAEMGVATYTLRESCIRIGPREPIGMDTLYADLLALGAIFGVTERAEAMVAEFRRRVAAVTERVGAVADRPRVMYCDQCHTDAAPLSVGREGMTSLLMELAGGRNIFDDIPDSYVRVSWEEMVRRDPQWIIVSAHRIPAEDAIRHLTSAPQLADVEAVRKRQFIVLTYAEQTPSTRNVEALERMARTLHPERFTP</sequence>
<dbReference type="EMBL" id="PDKW01000040">
    <property type="protein sequence ID" value="PGH57141.1"/>
    <property type="molecule type" value="Genomic_DNA"/>
</dbReference>
<dbReference type="AlphaFoldDB" id="A0A2B8BGU4"/>
<dbReference type="InterPro" id="IPR002491">
    <property type="entry name" value="ABC_transptr_periplasmic_BD"/>
</dbReference>
<proteinExistence type="predicted"/>
<keyword evidence="1" id="KW-0732">Signal</keyword>
<evidence type="ECO:0000313" key="3">
    <source>
        <dbReference type="EMBL" id="PGH57141.1"/>
    </source>
</evidence>
<feature type="domain" description="Fe/B12 periplasmic-binding" evidence="2">
    <location>
        <begin position="50"/>
        <end position="325"/>
    </location>
</feature>
<accession>A0A2B8BGU4</accession>
<organism evidence="3 4">
    <name type="scientific">Azospirillum palustre</name>
    <dbReference type="NCBI Taxonomy" id="2044885"/>
    <lineage>
        <taxon>Bacteria</taxon>
        <taxon>Pseudomonadati</taxon>
        <taxon>Pseudomonadota</taxon>
        <taxon>Alphaproteobacteria</taxon>
        <taxon>Rhodospirillales</taxon>
        <taxon>Azospirillaceae</taxon>
        <taxon>Azospirillum</taxon>
    </lineage>
</organism>